<dbReference type="InterPro" id="IPR015443">
    <property type="entry name" value="Aldose_1-epimerase"/>
</dbReference>
<dbReference type="AlphaFoldDB" id="A0A0A2XEW0"/>
<organism evidence="12 13">
    <name type="scientific">Gallibacterium genomosp. 2</name>
    <dbReference type="NCBI Taxonomy" id="155517"/>
    <lineage>
        <taxon>Bacteria</taxon>
        <taxon>Pseudomonadati</taxon>
        <taxon>Pseudomonadota</taxon>
        <taxon>Gammaproteobacteria</taxon>
        <taxon>Pasteurellales</taxon>
        <taxon>Pasteurellaceae</taxon>
        <taxon>Gallibacterium</taxon>
    </lineage>
</organism>
<feature type="binding site" evidence="10">
    <location>
        <position position="243"/>
    </location>
    <ligand>
        <name>beta-D-galactose</name>
        <dbReference type="ChEBI" id="CHEBI:27667"/>
    </ligand>
</feature>
<evidence type="ECO:0000256" key="8">
    <source>
        <dbReference type="PIRNR" id="PIRNR005096"/>
    </source>
</evidence>
<dbReference type="InterPro" id="IPR008183">
    <property type="entry name" value="Aldose_1/G6P_1-epimerase"/>
</dbReference>
<accession>A0A0A2XEW0</accession>
<dbReference type="InterPro" id="IPR011013">
    <property type="entry name" value="Gal_mutarotase_sf_dom"/>
</dbReference>
<dbReference type="PANTHER" id="PTHR10091">
    <property type="entry name" value="ALDOSE-1-EPIMERASE"/>
    <property type="match status" value="1"/>
</dbReference>
<feature type="active site" description="Proton donor" evidence="9">
    <location>
        <position position="173"/>
    </location>
</feature>
<evidence type="ECO:0000256" key="4">
    <source>
        <dbReference type="ARBA" id="ARBA00013185"/>
    </source>
</evidence>
<evidence type="ECO:0000256" key="5">
    <source>
        <dbReference type="ARBA" id="ARBA00014165"/>
    </source>
</evidence>
<dbReference type="InterPro" id="IPR014718">
    <property type="entry name" value="GH-type_carb-bd"/>
</dbReference>
<dbReference type="GO" id="GO:0005737">
    <property type="term" value="C:cytoplasm"/>
    <property type="evidence" value="ECO:0007669"/>
    <property type="project" value="TreeGrafter"/>
</dbReference>
<evidence type="ECO:0000256" key="2">
    <source>
        <dbReference type="ARBA" id="ARBA00005028"/>
    </source>
</evidence>
<comment type="similarity">
    <text evidence="3 8">Belongs to the aldose epimerase family.</text>
</comment>
<comment type="pathway">
    <text evidence="2 8">Carbohydrate metabolism; hexose metabolism.</text>
</comment>
<feature type="active site" description="Proton acceptor" evidence="9">
    <location>
        <position position="306"/>
    </location>
</feature>
<reference evidence="12 13" key="1">
    <citation type="submission" date="2014-08" db="EMBL/GenBank/DDBJ databases">
        <title>Chaperone-usher fimbriae in a diverse selection of Gallibacterium genomes.</title>
        <authorList>
            <person name="Kudirkiene E."/>
            <person name="Bager R.J."/>
            <person name="Johnson T.J."/>
            <person name="Bojesen A.M."/>
        </authorList>
    </citation>
    <scope>NUCLEOTIDE SEQUENCE [LARGE SCALE GENOMIC DNA]</scope>
    <source>
        <strain evidence="12 13">CCM5976</strain>
    </source>
</reference>
<dbReference type="UniPathway" id="UPA00242"/>
<comment type="catalytic activity">
    <reaction evidence="1 8">
        <text>alpha-D-glucose = beta-D-glucose</text>
        <dbReference type="Rhea" id="RHEA:10264"/>
        <dbReference type="ChEBI" id="CHEBI:15903"/>
        <dbReference type="ChEBI" id="CHEBI:17925"/>
        <dbReference type="EC" id="5.1.3.3"/>
    </reaction>
</comment>
<name>A0A0A2XEW0_9PAST</name>
<dbReference type="Gene3D" id="2.70.98.10">
    <property type="match status" value="1"/>
</dbReference>
<evidence type="ECO:0000313" key="12">
    <source>
        <dbReference type="EMBL" id="KGQ30956.1"/>
    </source>
</evidence>
<dbReference type="GO" id="GO:0006006">
    <property type="term" value="P:glucose metabolic process"/>
    <property type="evidence" value="ECO:0007669"/>
    <property type="project" value="TreeGrafter"/>
</dbReference>
<dbReference type="GO" id="GO:0004034">
    <property type="term" value="F:aldose 1-epimerase activity"/>
    <property type="evidence" value="ECO:0007669"/>
    <property type="project" value="UniProtKB-EC"/>
</dbReference>
<dbReference type="InterPro" id="IPR047215">
    <property type="entry name" value="Galactose_mutarotase-like"/>
</dbReference>
<dbReference type="GO" id="GO:0030246">
    <property type="term" value="F:carbohydrate binding"/>
    <property type="evidence" value="ECO:0007669"/>
    <property type="project" value="InterPro"/>
</dbReference>
<keyword evidence="13" id="KW-1185">Reference proteome</keyword>
<dbReference type="GO" id="GO:0033499">
    <property type="term" value="P:galactose catabolic process via UDP-galactose, Leloir pathway"/>
    <property type="evidence" value="ECO:0007669"/>
    <property type="project" value="TreeGrafter"/>
</dbReference>
<dbReference type="CDD" id="cd09019">
    <property type="entry name" value="galactose_mutarotase_like"/>
    <property type="match status" value="1"/>
</dbReference>
<sequence>MLTATKIIAADNLPYQLVTLTNKNGMQVQLTDWGATILSILVPVKGKLRETVCSCPLSKLAENQAFLGATIGRFANRINQGQFRLAAKTQKIVKNQDNKHTLHGGVGFDKRRWKIELISTQTAILSLFSADGDQGFSGNLQITLKYRLTDDNALFIDFLAKCDQDTALNLTNHSYFNLDEGITDARQHRLQLFADYYLPVSTEGIPNRPLTLVEATHFDFRKAKVIATDFLKDADQKAVGGYDHAFLLQGKNGQLKPAAKLTSSSGDLTLLLSTTHNAIQFYSSNFLAGTPSHTGKYQNYQAIALEPEALPDTPNHPEWYQYGGIQKALQPYYQQIVYQFI</sequence>
<evidence type="ECO:0000313" key="13">
    <source>
        <dbReference type="Proteomes" id="UP000030418"/>
    </source>
</evidence>
<dbReference type="InterPro" id="IPR018052">
    <property type="entry name" value="Ald1_epimerase_CS"/>
</dbReference>
<proteinExistence type="inferred from homology"/>
<feature type="binding site" evidence="11">
    <location>
        <begin position="173"/>
        <end position="175"/>
    </location>
    <ligand>
        <name>beta-D-galactose</name>
        <dbReference type="ChEBI" id="CHEBI:27667"/>
    </ligand>
</feature>
<gene>
    <name evidence="12" type="primary">galM</name>
    <name evidence="12" type="ORF">P375_08580</name>
</gene>
<dbReference type="RefSeq" id="WP_039136039.1">
    <property type="nucleotide sequence ID" value="NZ_JPXY01000039.1"/>
</dbReference>
<evidence type="ECO:0000256" key="7">
    <source>
        <dbReference type="ARBA" id="ARBA00023277"/>
    </source>
</evidence>
<comment type="caution">
    <text evidence="12">The sequence shown here is derived from an EMBL/GenBank/DDBJ whole genome shotgun (WGS) entry which is preliminary data.</text>
</comment>
<evidence type="ECO:0000256" key="11">
    <source>
        <dbReference type="PIRSR" id="PIRSR005096-3"/>
    </source>
</evidence>
<dbReference type="Proteomes" id="UP000030418">
    <property type="component" value="Unassembled WGS sequence"/>
</dbReference>
<dbReference type="EMBL" id="JPXY01000039">
    <property type="protein sequence ID" value="KGQ30956.1"/>
    <property type="molecule type" value="Genomic_DNA"/>
</dbReference>
<evidence type="ECO:0000256" key="6">
    <source>
        <dbReference type="ARBA" id="ARBA00023235"/>
    </source>
</evidence>
<evidence type="ECO:0000256" key="1">
    <source>
        <dbReference type="ARBA" id="ARBA00001614"/>
    </source>
</evidence>
<dbReference type="PROSITE" id="PS00545">
    <property type="entry name" value="ALDOSE_1_EPIMERASE"/>
    <property type="match status" value="1"/>
</dbReference>
<dbReference type="SUPFAM" id="SSF74650">
    <property type="entry name" value="Galactose mutarotase-like"/>
    <property type="match status" value="1"/>
</dbReference>
<evidence type="ECO:0000256" key="9">
    <source>
        <dbReference type="PIRSR" id="PIRSR005096-1"/>
    </source>
</evidence>
<protein>
    <recommendedName>
        <fullName evidence="5 8">Aldose 1-epimerase</fullName>
        <ecNumber evidence="4 8">5.1.3.3</ecNumber>
    </recommendedName>
</protein>
<dbReference type="NCBIfam" id="NF008277">
    <property type="entry name" value="PRK11055.1"/>
    <property type="match status" value="1"/>
</dbReference>
<evidence type="ECO:0000256" key="10">
    <source>
        <dbReference type="PIRSR" id="PIRSR005096-2"/>
    </source>
</evidence>
<keyword evidence="7 8" id="KW-0119">Carbohydrate metabolism</keyword>
<dbReference type="Pfam" id="PF01263">
    <property type="entry name" value="Aldose_epim"/>
    <property type="match status" value="1"/>
</dbReference>
<dbReference type="EC" id="5.1.3.3" evidence="4 8"/>
<dbReference type="PIRSF" id="PIRSF005096">
    <property type="entry name" value="GALM"/>
    <property type="match status" value="1"/>
</dbReference>
<keyword evidence="6 8" id="KW-0413">Isomerase</keyword>
<evidence type="ECO:0000256" key="3">
    <source>
        <dbReference type="ARBA" id="ARBA00006206"/>
    </source>
</evidence>
<feature type="binding site" evidence="11">
    <location>
        <begin position="76"/>
        <end position="77"/>
    </location>
    <ligand>
        <name>beta-D-galactose</name>
        <dbReference type="ChEBI" id="CHEBI:27667"/>
    </ligand>
</feature>
<dbReference type="PANTHER" id="PTHR10091:SF0">
    <property type="entry name" value="GALACTOSE MUTAROTASE"/>
    <property type="match status" value="1"/>
</dbReference>